<evidence type="ECO:0000313" key="9">
    <source>
        <dbReference type="EMBL" id="GEN99517.1"/>
    </source>
</evidence>
<feature type="chain" id="PRO_5022222602" description="Peptidase M48 domain-containing protein" evidence="7">
    <location>
        <begin position="33"/>
        <end position="460"/>
    </location>
</feature>
<keyword evidence="3" id="KW-0479">Metal-binding</keyword>
<feature type="signal peptide" evidence="7">
    <location>
        <begin position="1"/>
        <end position="32"/>
    </location>
</feature>
<name>A0A512AIH4_9SPHN</name>
<evidence type="ECO:0000256" key="5">
    <source>
        <dbReference type="ARBA" id="ARBA00022833"/>
    </source>
</evidence>
<dbReference type="InterPro" id="IPR011990">
    <property type="entry name" value="TPR-like_helical_dom_sf"/>
</dbReference>
<sequence length="460" mass="48871">MTRSLLRRTGQAIAAGIAGSIALFLAPTPAAAQSVLRDAETEAFFQDMAAPIVAAAGFNPRAIDLVLLNDPSINAFVAGGQAVYIHSGLISAADNAQEVQGVFAHELGHITGGHVIRGDEGGKPATGITILSLLLGAAAAAAGSGDAGIGILMAGQQAALGKYLAFSRAQESSADAASVGFLSKAGISGKGSVDFFKKLQNLEFRYGFKRDADAEFYSTHPLTADRLTTLQDAFTQDPAWNKPVDPALQTRFLRVKAKLVGYLAEPSATLAAYPEWMQDAPAHLARAYAFHKEALMDKALAETDALLKMDPNDPYALELKGQVLLESGKPAEALAPLRRATELTRNTPLIATTLGHALLATEDKANFPEAERVLKTAVARDRDNPFAWYQLGVVYEAQGDIPRARLASAEQQLGELQLPEALRSAEAAEAALPKGSADWLRAQDIAMSARAMIERMRKSR</sequence>
<evidence type="ECO:0000256" key="3">
    <source>
        <dbReference type="ARBA" id="ARBA00022723"/>
    </source>
</evidence>
<feature type="domain" description="Peptidase M48" evidence="8">
    <location>
        <begin position="42"/>
        <end position="232"/>
    </location>
</feature>
<keyword evidence="4" id="KW-0378">Hydrolase</keyword>
<evidence type="ECO:0000256" key="6">
    <source>
        <dbReference type="ARBA" id="ARBA00023049"/>
    </source>
</evidence>
<dbReference type="SUPFAM" id="SSF48452">
    <property type="entry name" value="TPR-like"/>
    <property type="match status" value="1"/>
</dbReference>
<dbReference type="PANTHER" id="PTHR22726">
    <property type="entry name" value="METALLOENDOPEPTIDASE OMA1"/>
    <property type="match status" value="1"/>
</dbReference>
<dbReference type="InterPro" id="IPR051156">
    <property type="entry name" value="Mito/Outer_Membr_Metalloprot"/>
</dbReference>
<evidence type="ECO:0000256" key="2">
    <source>
        <dbReference type="ARBA" id="ARBA00022670"/>
    </source>
</evidence>
<evidence type="ECO:0000256" key="1">
    <source>
        <dbReference type="ARBA" id="ARBA00001947"/>
    </source>
</evidence>
<keyword evidence="6" id="KW-0482">Metalloprotease</keyword>
<evidence type="ECO:0000256" key="7">
    <source>
        <dbReference type="SAM" id="SignalP"/>
    </source>
</evidence>
<dbReference type="GO" id="GO:0004222">
    <property type="term" value="F:metalloendopeptidase activity"/>
    <property type="evidence" value="ECO:0007669"/>
    <property type="project" value="InterPro"/>
</dbReference>
<evidence type="ECO:0000313" key="10">
    <source>
        <dbReference type="Proteomes" id="UP000321464"/>
    </source>
</evidence>
<keyword evidence="2" id="KW-0645">Protease</keyword>
<dbReference type="GO" id="GO:0046872">
    <property type="term" value="F:metal ion binding"/>
    <property type="evidence" value="ECO:0007669"/>
    <property type="project" value="UniProtKB-KW"/>
</dbReference>
<dbReference type="Pfam" id="PF13432">
    <property type="entry name" value="TPR_16"/>
    <property type="match status" value="2"/>
</dbReference>
<keyword evidence="7" id="KW-0732">Signal</keyword>
<gene>
    <name evidence="9" type="ORF">NSE01_13500</name>
</gene>
<proteinExistence type="predicted"/>
<dbReference type="PANTHER" id="PTHR22726:SF1">
    <property type="entry name" value="METALLOENDOPEPTIDASE OMA1, MITOCHONDRIAL"/>
    <property type="match status" value="1"/>
</dbReference>
<dbReference type="Gene3D" id="1.25.40.10">
    <property type="entry name" value="Tetratricopeptide repeat domain"/>
    <property type="match status" value="1"/>
</dbReference>
<organism evidence="9 10">
    <name type="scientific">Novosphingobium sediminis</name>
    <dbReference type="NCBI Taxonomy" id="707214"/>
    <lineage>
        <taxon>Bacteria</taxon>
        <taxon>Pseudomonadati</taxon>
        <taxon>Pseudomonadota</taxon>
        <taxon>Alphaproteobacteria</taxon>
        <taxon>Sphingomonadales</taxon>
        <taxon>Sphingomonadaceae</taxon>
        <taxon>Novosphingobium</taxon>
    </lineage>
</organism>
<dbReference type="CDD" id="cd07324">
    <property type="entry name" value="M48C_Oma1-like"/>
    <property type="match status" value="1"/>
</dbReference>
<protein>
    <recommendedName>
        <fullName evidence="8">Peptidase M48 domain-containing protein</fullName>
    </recommendedName>
</protein>
<dbReference type="Proteomes" id="UP000321464">
    <property type="component" value="Unassembled WGS sequence"/>
</dbReference>
<evidence type="ECO:0000256" key="4">
    <source>
        <dbReference type="ARBA" id="ARBA00022801"/>
    </source>
</evidence>
<accession>A0A512AIH4</accession>
<dbReference type="GO" id="GO:0051603">
    <property type="term" value="P:proteolysis involved in protein catabolic process"/>
    <property type="evidence" value="ECO:0007669"/>
    <property type="project" value="TreeGrafter"/>
</dbReference>
<dbReference type="AlphaFoldDB" id="A0A512AIH4"/>
<evidence type="ECO:0000259" key="8">
    <source>
        <dbReference type="Pfam" id="PF01435"/>
    </source>
</evidence>
<dbReference type="Gene3D" id="3.30.2010.10">
    <property type="entry name" value="Metalloproteases ('zincins'), catalytic domain"/>
    <property type="match status" value="1"/>
</dbReference>
<dbReference type="InterPro" id="IPR001915">
    <property type="entry name" value="Peptidase_M48"/>
</dbReference>
<dbReference type="GO" id="GO:0016020">
    <property type="term" value="C:membrane"/>
    <property type="evidence" value="ECO:0007669"/>
    <property type="project" value="TreeGrafter"/>
</dbReference>
<reference evidence="9 10" key="1">
    <citation type="submission" date="2019-07" db="EMBL/GenBank/DDBJ databases">
        <title>Whole genome shotgun sequence of Novosphingobium sediminis NBRC 106119.</title>
        <authorList>
            <person name="Hosoyama A."/>
            <person name="Uohara A."/>
            <person name="Ohji S."/>
            <person name="Ichikawa N."/>
        </authorList>
    </citation>
    <scope>NUCLEOTIDE SEQUENCE [LARGE SCALE GENOMIC DNA]</scope>
    <source>
        <strain evidence="9 10">NBRC 106119</strain>
    </source>
</reference>
<dbReference type="Pfam" id="PF01435">
    <property type="entry name" value="Peptidase_M48"/>
    <property type="match status" value="1"/>
</dbReference>
<dbReference type="EMBL" id="BJYR01000009">
    <property type="protein sequence ID" value="GEN99517.1"/>
    <property type="molecule type" value="Genomic_DNA"/>
</dbReference>
<keyword evidence="5" id="KW-0862">Zinc</keyword>
<keyword evidence="10" id="KW-1185">Reference proteome</keyword>
<comment type="caution">
    <text evidence="9">The sequence shown here is derived from an EMBL/GenBank/DDBJ whole genome shotgun (WGS) entry which is preliminary data.</text>
</comment>
<comment type="cofactor">
    <cofactor evidence="1">
        <name>Zn(2+)</name>
        <dbReference type="ChEBI" id="CHEBI:29105"/>
    </cofactor>
</comment>